<accession>L9KV26</accession>
<feature type="region of interest" description="Disordered" evidence="2">
    <location>
        <begin position="49"/>
        <end position="271"/>
    </location>
</feature>
<feature type="compositionally biased region" description="Pro residues" evidence="2">
    <location>
        <begin position="116"/>
        <end position="133"/>
    </location>
</feature>
<dbReference type="Proteomes" id="UP000011518">
    <property type="component" value="Unassembled WGS sequence"/>
</dbReference>
<dbReference type="Pfam" id="PF04714">
    <property type="entry name" value="BCL_N"/>
    <property type="match status" value="1"/>
</dbReference>
<dbReference type="PANTHER" id="PTHR12767:SF10">
    <property type="entry name" value="B-CELL CLL_LYMPHOMA 7 PROTEIN FAMILY MEMBER C"/>
    <property type="match status" value="1"/>
</dbReference>
<feature type="compositionally biased region" description="Polar residues" evidence="2">
    <location>
        <begin position="95"/>
        <end position="111"/>
    </location>
</feature>
<dbReference type="AlphaFoldDB" id="L9KV26"/>
<dbReference type="STRING" id="246437.L9KV26"/>
<dbReference type="InParanoid" id="L9KV26"/>
<evidence type="ECO:0000313" key="3">
    <source>
        <dbReference type="EMBL" id="ELW66339.1"/>
    </source>
</evidence>
<reference evidence="4" key="2">
    <citation type="journal article" date="2013" name="Nat. Commun.">
        <title>Genome of the Chinese tree shrew.</title>
        <authorList>
            <person name="Fan Y."/>
            <person name="Huang Z.Y."/>
            <person name="Cao C.C."/>
            <person name="Chen C.S."/>
            <person name="Chen Y.X."/>
            <person name="Fan D.D."/>
            <person name="He J."/>
            <person name="Hou H.L."/>
            <person name="Hu L."/>
            <person name="Hu X.T."/>
            <person name="Jiang X.T."/>
            <person name="Lai R."/>
            <person name="Lang Y.S."/>
            <person name="Liang B."/>
            <person name="Liao S.G."/>
            <person name="Mu D."/>
            <person name="Ma Y.Y."/>
            <person name="Niu Y.Y."/>
            <person name="Sun X.Q."/>
            <person name="Xia J.Q."/>
            <person name="Xiao J."/>
            <person name="Xiong Z.Q."/>
            <person name="Xu L."/>
            <person name="Yang L."/>
            <person name="Zhang Y."/>
            <person name="Zhao W."/>
            <person name="Zhao X.D."/>
            <person name="Zheng Y.T."/>
            <person name="Zhou J.M."/>
            <person name="Zhu Y.B."/>
            <person name="Zhang G.J."/>
            <person name="Wang J."/>
            <person name="Yao Y.G."/>
        </authorList>
    </citation>
    <scope>NUCLEOTIDE SEQUENCE [LARGE SCALE GENOMIC DNA]</scope>
</reference>
<proteinExistence type="inferred from homology"/>
<evidence type="ECO:0000313" key="4">
    <source>
        <dbReference type="Proteomes" id="UP000011518"/>
    </source>
</evidence>
<evidence type="ECO:0000256" key="2">
    <source>
        <dbReference type="SAM" id="MobiDB-lite"/>
    </source>
</evidence>
<keyword evidence="4" id="KW-1185">Reference proteome</keyword>
<dbReference type="FunCoup" id="L9KV26">
    <property type="interactions" value="857"/>
</dbReference>
<sequence length="271" mass="29205">MAGRTVRAETRSRAKDDIKKVMATIEKVRRWEKRWVTVGDTSLRIFKWVPVVDPQEEERRRAGGGTERSRGRERRGRGASPRGGGPLILLDLNDENSNQSFHSEGSLQKGTEPSPGGTPQPSRPVSPAGPPEGVPEEAQPPRLGQERDENSNQSFHSEGSLQKGTEPSPGGTPQPSRPVSPAGPPEGVPEEAQPPRLGQERDPEGITAGGTDEPPMLTKEEPVPELLEAEAPEAYPVFEPVPSVPEAAQGDTEDSEGAPPLKRIYPNAPDP</sequence>
<gene>
    <name evidence="3" type="ORF">TREES_T100000497</name>
</gene>
<name>L9KV26_TUPCH</name>
<organism evidence="3 4">
    <name type="scientific">Tupaia chinensis</name>
    <name type="common">Chinese tree shrew</name>
    <name type="synonym">Tupaia belangeri chinensis</name>
    <dbReference type="NCBI Taxonomy" id="246437"/>
    <lineage>
        <taxon>Eukaryota</taxon>
        <taxon>Metazoa</taxon>
        <taxon>Chordata</taxon>
        <taxon>Craniata</taxon>
        <taxon>Vertebrata</taxon>
        <taxon>Euteleostomi</taxon>
        <taxon>Mammalia</taxon>
        <taxon>Eutheria</taxon>
        <taxon>Euarchontoglires</taxon>
        <taxon>Scandentia</taxon>
        <taxon>Tupaiidae</taxon>
        <taxon>Tupaia</taxon>
    </lineage>
</organism>
<protein>
    <submittedName>
        <fullName evidence="3">B-cell CLL/lymphoma 7 protein family member C</fullName>
    </submittedName>
</protein>
<dbReference type="EMBL" id="KB320653">
    <property type="protein sequence ID" value="ELW66339.1"/>
    <property type="molecule type" value="Genomic_DNA"/>
</dbReference>
<feature type="compositionally biased region" description="Polar residues" evidence="2">
    <location>
        <begin position="151"/>
        <end position="165"/>
    </location>
</feature>
<evidence type="ECO:0000256" key="1">
    <source>
        <dbReference type="ARBA" id="ARBA00010326"/>
    </source>
</evidence>
<feature type="compositionally biased region" description="Pro residues" evidence="2">
    <location>
        <begin position="170"/>
        <end position="187"/>
    </location>
</feature>
<dbReference type="GO" id="GO:0016514">
    <property type="term" value="C:SWI/SNF complex"/>
    <property type="evidence" value="ECO:0007669"/>
    <property type="project" value="UniProtKB-ARBA"/>
</dbReference>
<reference evidence="4" key="1">
    <citation type="submission" date="2012-07" db="EMBL/GenBank/DDBJ databases">
        <title>Genome of the Chinese tree shrew, a rising model animal genetically related to primates.</title>
        <authorList>
            <person name="Zhang G."/>
            <person name="Fan Y."/>
            <person name="Yao Y."/>
            <person name="Huang Z."/>
        </authorList>
    </citation>
    <scope>NUCLEOTIDE SEQUENCE [LARGE SCALE GENOMIC DNA]</scope>
</reference>
<dbReference type="PANTHER" id="PTHR12767">
    <property type="entry name" value="BCL7 RELATED"/>
    <property type="match status" value="1"/>
</dbReference>
<dbReference type="InterPro" id="IPR006804">
    <property type="entry name" value="BCL7"/>
</dbReference>
<comment type="similarity">
    <text evidence="1">Belongs to the BCL7 family.</text>
</comment>